<dbReference type="Pfam" id="PF00440">
    <property type="entry name" value="TetR_N"/>
    <property type="match status" value="1"/>
</dbReference>
<dbReference type="InterPro" id="IPR050109">
    <property type="entry name" value="HTH-type_TetR-like_transc_reg"/>
</dbReference>
<keyword evidence="2 4" id="KW-0238">DNA-binding</keyword>
<evidence type="ECO:0000313" key="7">
    <source>
        <dbReference type="Proteomes" id="UP000194664"/>
    </source>
</evidence>
<dbReference type="Proteomes" id="UP000194664">
    <property type="component" value="Unassembled WGS sequence"/>
</dbReference>
<evidence type="ECO:0000259" key="5">
    <source>
        <dbReference type="PROSITE" id="PS50977"/>
    </source>
</evidence>
<comment type="caution">
    <text evidence="6">The sequence shown here is derived from an EMBL/GenBank/DDBJ whole genome shotgun (WGS) entry which is preliminary data.</text>
</comment>
<gene>
    <name evidence="6" type="ORF">BVC71_14165</name>
</gene>
<keyword evidence="1" id="KW-0805">Transcription regulation</keyword>
<dbReference type="EMBL" id="MSPP01000006">
    <property type="protein sequence ID" value="OUD08313.1"/>
    <property type="molecule type" value="Genomic_DNA"/>
</dbReference>
<dbReference type="PROSITE" id="PS50977">
    <property type="entry name" value="HTH_TETR_2"/>
    <property type="match status" value="1"/>
</dbReference>
<dbReference type="InterPro" id="IPR009057">
    <property type="entry name" value="Homeodomain-like_sf"/>
</dbReference>
<evidence type="ECO:0000313" key="6">
    <source>
        <dbReference type="EMBL" id="OUD08313.1"/>
    </source>
</evidence>
<dbReference type="FunFam" id="1.10.10.60:FF:000141">
    <property type="entry name" value="TetR family transcriptional regulator"/>
    <property type="match status" value="1"/>
</dbReference>
<dbReference type="InterPro" id="IPR001647">
    <property type="entry name" value="HTH_TetR"/>
</dbReference>
<dbReference type="OrthoDB" id="8478851at2"/>
<reference evidence="6 7" key="1">
    <citation type="submission" date="2016-12" db="EMBL/GenBank/DDBJ databases">
        <title>The draft genome sequence of HSLHS2.</title>
        <authorList>
            <person name="Hu D."/>
            <person name="Wang L."/>
            <person name="Shao Z."/>
        </authorList>
    </citation>
    <scope>NUCLEOTIDE SEQUENCE [LARGE SCALE GENOMIC DNA]</scope>
    <source>
        <strain evidence="6">MCCC 1A06712</strain>
    </source>
</reference>
<dbReference type="AlphaFoldDB" id="A0A251WWG6"/>
<name>A0A251WWG6_9RHOB</name>
<organism evidence="6 7">
    <name type="scientific">Marivivens niveibacter</name>
    <dbReference type="NCBI Taxonomy" id="1930667"/>
    <lineage>
        <taxon>Bacteria</taxon>
        <taxon>Pseudomonadati</taxon>
        <taxon>Pseudomonadota</taxon>
        <taxon>Alphaproteobacteria</taxon>
        <taxon>Rhodobacterales</taxon>
        <taxon>Paracoccaceae</taxon>
        <taxon>Marivivens group</taxon>
        <taxon>Marivivens</taxon>
    </lineage>
</organism>
<dbReference type="PRINTS" id="PR00455">
    <property type="entry name" value="HTHTETR"/>
</dbReference>
<accession>A0A251WWG6</accession>
<dbReference type="SUPFAM" id="SSF46689">
    <property type="entry name" value="Homeodomain-like"/>
    <property type="match status" value="1"/>
</dbReference>
<dbReference type="Pfam" id="PF14246">
    <property type="entry name" value="TetR_C_7"/>
    <property type="match status" value="1"/>
</dbReference>
<dbReference type="Gene3D" id="1.10.357.10">
    <property type="entry name" value="Tetracycline Repressor, domain 2"/>
    <property type="match status" value="1"/>
</dbReference>
<keyword evidence="7" id="KW-1185">Reference proteome</keyword>
<evidence type="ECO:0000256" key="4">
    <source>
        <dbReference type="PROSITE-ProRule" id="PRU00335"/>
    </source>
</evidence>
<dbReference type="PANTHER" id="PTHR30055">
    <property type="entry name" value="HTH-TYPE TRANSCRIPTIONAL REGULATOR RUTR"/>
    <property type="match status" value="1"/>
</dbReference>
<sequence>MVFECSRKPRQRRKEARPSEIIAAAVELWKERGFAATRLEDIAKGAGIAKGTVYRYFPSKEAVFEAAVEEQIASTTMGRADDLRTANANSEEMLLRYFENVRAELVDSGSFIFLKVLLAEGHRFPDLVRKYEDLVIKNGADVVRGILRRGVDRGELKPQAMNLDPTLVMAPAMMLSLWGTVFDGIQVPDVQHMHHQHVALLLSSLQSEAI</sequence>
<dbReference type="InterPro" id="IPR039536">
    <property type="entry name" value="TetR_C_Proteobacteria"/>
</dbReference>
<feature type="domain" description="HTH tetR-type" evidence="5">
    <location>
        <begin position="15"/>
        <end position="75"/>
    </location>
</feature>
<feature type="DNA-binding region" description="H-T-H motif" evidence="4">
    <location>
        <begin position="38"/>
        <end position="57"/>
    </location>
</feature>
<dbReference type="PANTHER" id="PTHR30055:SF223">
    <property type="entry name" value="HTH-TYPE TRANSCRIPTIONAL REGULATOR UIDR"/>
    <property type="match status" value="1"/>
</dbReference>
<dbReference type="GO" id="GO:0003700">
    <property type="term" value="F:DNA-binding transcription factor activity"/>
    <property type="evidence" value="ECO:0007669"/>
    <property type="project" value="TreeGrafter"/>
</dbReference>
<dbReference type="InterPro" id="IPR036271">
    <property type="entry name" value="Tet_transcr_reg_TetR-rel_C_sf"/>
</dbReference>
<evidence type="ECO:0000256" key="3">
    <source>
        <dbReference type="ARBA" id="ARBA00023163"/>
    </source>
</evidence>
<evidence type="ECO:0000256" key="1">
    <source>
        <dbReference type="ARBA" id="ARBA00023015"/>
    </source>
</evidence>
<dbReference type="SUPFAM" id="SSF48498">
    <property type="entry name" value="Tetracyclin repressor-like, C-terminal domain"/>
    <property type="match status" value="1"/>
</dbReference>
<proteinExistence type="predicted"/>
<evidence type="ECO:0000256" key="2">
    <source>
        <dbReference type="ARBA" id="ARBA00023125"/>
    </source>
</evidence>
<keyword evidence="3" id="KW-0804">Transcription</keyword>
<protein>
    <recommendedName>
        <fullName evidence="5">HTH tetR-type domain-containing protein</fullName>
    </recommendedName>
</protein>
<dbReference type="GO" id="GO:0000976">
    <property type="term" value="F:transcription cis-regulatory region binding"/>
    <property type="evidence" value="ECO:0007669"/>
    <property type="project" value="TreeGrafter"/>
</dbReference>